<evidence type="ECO:0000256" key="7">
    <source>
        <dbReference type="ARBA" id="ARBA00022801"/>
    </source>
</evidence>
<comment type="function">
    <text evidence="2">Exopeptidase that catalyzes the hydrolytic cleavage of multi-L-arginyl-poly-L-aspartic acid (cyanophycin; a water-insoluble reserve polymer) into aspartate-arginine dipeptides.</text>
</comment>
<feature type="signal peptide" evidence="9">
    <location>
        <begin position="1"/>
        <end position="19"/>
    </location>
</feature>
<proteinExistence type="inferred from homology"/>
<keyword evidence="8" id="KW-0720">Serine protease</keyword>
<dbReference type="SUPFAM" id="SSF52317">
    <property type="entry name" value="Class I glutamine amidotransferase-like"/>
    <property type="match status" value="2"/>
</dbReference>
<dbReference type="EC" id="3.4.15.6" evidence="4"/>
<keyword evidence="10" id="KW-0121">Carboxypeptidase</keyword>
<dbReference type="GO" id="GO:0008241">
    <property type="term" value="F:peptidyl-dipeptidase activity"/>
    <property type="evidence" value="ECO:0007669"/>
    <property type="project" value="UniProtKB-EC"/>
</dbReference>
<evidence type="ECO:0000256" key="4">
    <source>
        <dbReference type="ARBA" id="ARBA00013115"/>
    </source>
</evidence>
<dbReference type="Proteomes" id="UP000317835">
    <property type="component" value="Chromosome"/>
</dbReference>
<evidence type="ECO:0000256" key="8">
    <source>
        <dbReference type="ARBA" id="ARBA00022825"/>
    </source>
</evidence>
<gene>
    <name evidence="10" type="primary">cphB</name>
    <name evidence="10" type="ORF">ElP_12270</name>
</gene>
<sequence precursor="true">MNRAIAARSILLCALPLLAASPSSALQSPPARIDPGGIRGALVVVGGGRIPEEVSSAFRRLAGEEARLVVIPTASASADEPGDEQEWIDLWQGRGFDRVVVLHTRDRAVADDPAFSAPLEDATAVWFGGGDQSRISEAYLGTGVERAVTDVLGRGGVVGGTSAGAAIQSRLMITGGNPEATTGEGFDLLPDAVIDQHFVARDRMPRLQGVLRANPGKFGVGVDESTALVVRGRDLTVVGESTVTLLLPASGSRPEEETVLRAGDAADLTALRRAARDRAGEEFPPQTMGPPRVEGGSLVIVGGGGLPDEVVRRFVALAGGAEARIVIVPTAAEGRIPEDSGRVPGVGMFEEQGVRSVGVLYGRDPGEVETPEQVAMLRRATGVWFGGGRQWRFVDAYEGTGVVELFRDVLRRGGVIGGSSAGATIQGEYLVRGNPLGNADMMADGYERGFAFLPGVAIDQHFAQRDRFGDLSAVVDRFPQVLGIGIDEGTALVVRGSVGEVVGGGNVHVFDGSRAHAPGGRDFETIGPGGRFDLARRVRVDPGEAAGGP</sequence>
<dbReference type="PANTHER" id="PTHR36175:SF1">
    <property type="entry name" value="CYANOPHYCINASE"/>
    <property type="match status" value="1"/>
</dbReference>
<dbReference type="OrthoDB" id="9799980at2"/>
<comment type="similarity">
    <text evidence="3">Belongs to the peptidase S51 family.</text>
</comment>
<dbReference type="InterPro" id="IPR029062">
    <property type="entry name" value="Class_I_gatase-like"/>
</dbReference>
<evidence type="ECO:0000256" key="2">
    <source>
        <dbReference type="ARBA" id="ARBA00002039"/>
    </source>
</evidence>
<evidence type="ECO:0000256" key="3">
    <source>
        <dbReference type="ARBA" id="ARBA00006534"/>
    </source>
</evidence>
<dbReference type="GO" id="GO:0008236">
    <property type="term" value="F:serine-type peptidase activity"/>
    <property type="evidence" value="ECO:0007669"/>
    <property type="project" value="UniProtKB-KW"/>
</dbReference>
<evidence type="ECO:0000313" key="11">
    <source>
        <dbReference type="Proteomes" id="UP000317835"/>
    </source>
</evidence>
<dbReference type="PANTHER" id="PTHR36175">
    <property type="entry name" value="CYANOPHYCINASE"/>
    <property type="match status" value="1"/>
</dbReference>
<keyword evidence="11" id="KW-1185">Reference proteome</keyword>
<evidence type="ECO:0000256" key="5">
    <source>
        <dbReference type="ARBA" id="ARBA00015719"/>
    </source>
</evidence>
<evidence type="ECO:0000313" key="10">
    <source>
        <dbReference type="EMBL" id="QDV33356.1"/>
    </source>
</evidence>
<evidence type="ECO:0000256" key="6">
    <source>
        <dbReference type="ARBA" id="ARBA00022670"/>
    </source>
</evidence>
<evidence type="ECO:0000256" key="9">
    <source>
        <dbReference type="SAM" id="SignalP"/>
    </source>
</evidence>
<dbReference type="NCBIfam" id="TIGR02069">
    <property type="entry name" value="cyanophycinase"/>
    <property type="match status" value="2"/>
</dbReference>
<accession>A0A518GXN3</accession>
<keyword evidence="7 10" id="KW-0378">Hydrolase</keyword>
<name>A0A518GXN3_9BACT</name>
<dbReference type="EMBL" id="CP036426">
    <property type="protein sequence ID" value="QDV33356.1"/>
    <property type="molecule type" value="Genomic_DNA"/>
</dbReference>
<reference evidence="10 11" key="1">
    <citation type="submission" date="2019-02" db="EMBL/GenBank/DDBJ databases">
        <title>Deep-cultivation of Planctomycetes and their phenomic and genomic characterization uncovers novel biology.</title>
        <authorList>
            <person name="Wiegand S."/>
            <person name="Jogler M."/>
            <person name="Boedeker C."/>
            <person name="Pinto D."/>
            <person name="Vollmers J."/>
            <person name="Rivas-Marin E."/>
            <person name="Kohn T."/>
            <person name="Peeters S.H."/>
            <person name="Heuer A."/>
            <person name="Rast P."/>
            <person name="Oberbeckmann S."/>
            <person name="Bunk B."/>
            <person name="Jeske O."/>
            <person name="Meyerdierks A."/>
            <person name="Storesund J.E."/>
            <person name="Kallscheuer N."/>
            <person name="Luecker S."/>
            <person name="Lage O.M."/>
            <person name="Pohl T."/>
            <person name="Merkel B.J."/>
            <person name="Hornburger P."/>
            <person name="Mueller R.-W."/>
            <person name="Bruemmer F."/>
            <person name="Labrenz M."/>
            <person name="Spormann A.M."/>
            <person name="Op den Camp H."/>
            <person name="Overmann J."/>
            <person name="Amann R."/>
            <person name="Jetten M.S.M."/>
            <person name="Mascher T."/>
            <person name="Medema M.H."/>
            <person name="Devos D.P."/>
            <person name="Kaster A.-K."/>
            <person name="Ovreas L."/>
            <person name="Rohde M."/>
            <person name="Galperin M.Y."/>
            <person name="Jogler C."/>
        </authorList>
    </citation>
    <scope>NUCLEOTIDE SEQUENCE [LARGE SCALE GENOMIC DNA]</scope>
    <source>
        <strain evidence="10 11">ElP</strain>
    </source>
</reference>
<comment type="catalytic activity">
    <reaction evidence="1">
        <text>[L-4-(L-arginin-2-N-yl)aspartate](n) + H2O = [L-4-(L-arginin-2-N-yl)aspartate](n-1) + L-4-(L-arginin-2-N-yl)aspartate</text>
        <dbReference type="Rhea" id="RHEA:12845"/>
        <dbReference type="Rhea" id="RHEA-COMP:13728"/>
        <dbReference type="Rhea" id="RHEA-COMP:13734"/>
        <dbReference type="ChEBI" id="CHEBI:15377"/>
        <dbReference type="ChEBI" id="CHEBI:137986"/>
        <dbReference type="ChEBI" id="CHEBI:137991"/>
        <dbReference type="EC" id="3.4.15.6"/>
    </reaction>
</comment>
<keyword evidence="9" id="KW-0732">Signal</keyword>
<evidence type="ECO:0000256" key="1">
    <source>
        <dbReference type="ARBA" id="ARBA00001092"/>
    </source>
</evidence>
<dbReference type="InterPro" id="IPR011811">
    <property type="entry name" value="Peptidase_S51_cyanophycinase"/>
</dbReference>
<protein>
    <recommendedName>
        <fullName evidence="5">Cyanophycinase</fullName>
        <ecNumber evidence="4">3.4.15.6</ecNumber>
    </recommendedName>
</protein>
<dbReference type="RefSeq" id="WP_145267745.1">
    <property type="nucleotide sequence ID" value="NZ_CP036426.1"/>
</dbReference>
<organism evidence="10 11">
    <name type="scientific">Tautonia plasticadhaerens</name>
    <dbReference type="NCBI Taxonomy" id="2527974"/>
    <lineage>
        <taxon>Bacteria</taxon>
        <taxon>Pseudomonadati</taxon>
        <taxon>Planctomycetota</taxon>
        <taxon>Planctomycetia</taxon>
        <taxon>Isosphaerales</taxon>
        <taxon>Isosphaeraceae</taxon>
        <taxon>Tautonia</taxon>
    </lineage>
</organism>
<dbReference type="KEGG" id="tpla:ElP_12270"/>
<dbReference type="InterPro" id="IPR005320">
    <property type="entry name" value="Peptidase_S51"/>
</dbReference>
<dbReference type="CDD" id="cd03145">
    <property type="entry name" value="GAT1_cyanophycinase"/>
    <property type="match status" value="2"/>
</dbReference>
<dbReference type="AlphaFoldDB" id="A0A518GXN3"/>
<dbReference type="GO" id="GO:0004180">
    <property type="term" value="F:carboxypeptidase activity"/>
    <property type="evidence" value="ECO:0007669"/>
    <property type="project" value="UniProtKB-KW"/>
</dbReference>
<dbReference type="GO" id="GO:0006508">
    <property type="term" value="P:proteolysis"/>
    <property type="evidence" value="ECO:0007669"/>
    <property type="project" value="UniProtKB-KW"/>
</dbReference>
<dbReference type="Pfam" id="PF03575">
    <property type="entry name" value="Peptidase_S51"/>
    <property type="match status" value="2"/>
</dbReference>
<feature type="chain" id="PRO_5022210336" description="Cyanophycinase" evidence="9">
    <location>
        <begin position="20"/>
        <end position="549"/>
    </location>
</feature>
<keyword evidence="6" id="KW-0645">Protease</keyword>
<dbReference type="Gene3D" id="3.40.50.880">
    <property type="match status" value="2"/>
</dbReference>